<dbReference type="InterPro" id="IPR029044">
    <property type="entry name" value="Nucleotide-diphossugar_trans"/>
</dbReference>
<dbReference type="GO" id="GO:0000136">
    <property type="term" value="C:mannan polymerase complex"/>
    <property type="evidence" value="ECO:0007669"/>
    <property type="project" value="TreeGrafter"/>
</dbReference>
<dbReference type="InterPro" id="IPR039367">
    <property type="entry name" value="Och1-like"/>
</dbReference>
<comment type="caution">
    <text evidence="3">The sequence shown here is derived from an EMBL/GenBank/DDBJ whole genome shotgun (WGS) entry which is preliminary data.</text>
</comment>
<dbReference type="PANTHER" id="PTHR31834:SF1">
    <property type="entry name" value="INITIATION-SPECIFIC ALPHA-1,6-MANNOSYLTRANSFERASE"/>
    <property type="match status" value="1"/>
</dbReference>
<name>A0A5C5G4B5_9BASI</name>
<evidence type="ECO:0000256" key="1">
    <source>
        <dbReference type="ARBA" id="ARBA00009003"/>
    </source>
</evidence>
<dbReference type="STRING" id="5288.A0A5C5G4B5"/>
<organism evidence="3 4">
    <name type="scientific">Rhodotorula diobovata</name>
    <dbReference type="NCBI Taxonomy" id="5288"/>
    <lineage>
        <taxon>Eukaryota</taxon>
        <taxon>Fungi</taxon>
        <taxon>Dikarya</taxon>
        <taxon>Basidiomycota</taxon>
        <taxon>Pucciniomycotina</taxon>
        <taxon>Microbotryomycetes</taxon>
        <taxon>Sporidiobolales</taxon>
        <taxon>Sporidiobolaceae</taxon>
        <taxon>Rhodotorula</taxon>
    </lineage>
</organism>
<evidence type="ECO:0000313" key="4">
    <source>
        <dbReference type="Proteomes" id="UP000311382"/>
    </source>
</evidence>
<evidence type="ECO:0008006" key="5">
    <source>
        <dbReference type="Google" id="ProtNLM"/>
    </source>
</evidence>
<dbReference type="GO" id="GO:0000009">
    <property type="term" value="F:alpha-1,6-mannosyltransferase activity"/>
    <property type="evidence" value="ECO:0007669"/>
    <property type="project" value="InterPro"/>
</dbReference>
<dbReference type="Pfam" id="PF04488">
    <property type="entry name" value="Gly_transf_sug"/>
    <property type="match status" value="1"/>
</dbReference>
<comment type="similarity">
    <text evidence="1">Belongs to the glycosyltransferase 32 family.</text>
</comment>
<reference evidence="3 4" key="1">
    <citation type="submission" date="2019-03" db="EMBL/GenBank/DDBJ databases">
        <title>Rhodosporidium diobovatum UCD-FST 08-225 genome sequencing, assembly, and annotation.</title>
        <authorList>
            <person name="Fakankun I.U."/>
            <person name="Fristensky B."/>
            <person name="Levin D.B."/>
        </authorList>
    </citation>
    <scope>NUCLEOTIDE SEQUENCE [LARGE SCALE GENOMIC DNA]</scope>
    <source>
        <strain evidence="3 4">UCD-FST 08-225</strain>
    </source>
</reference>
<keyword evidence="4" id="KW-1185">Reference proteome</keyword>
<dbReference type="SUPFAM" id="SSF53448">
    <property type="entry name" value="Nucleotide-diphospho-sugar transferases"/>
    <property type="match status" value="1"/>
</dbReference>
<feature type="compositionally biased region" description="Low complexity" evidence="2">
    <location>
        <begin position="28"/>
        <end position="39"/>
    </location>
</feature>
<dbReference type="AlphaFoldDB" id="A0A5C5G4B5"/>
<accession>A0A5C5G4B5</accession>
<proteinExistence type="inferred from homology"/>
<protein>
    <recommendedName>
        <fullName evidence="5">Initiation-specific alpha-1,6-mannosyltransferase</fullName>
    </recommendedName>
</protein>
<evidence type="ECO:0000256" key="2">
    <source>
        <dbReference type="SAM" id="MobiDB-lite"/>
    </source>
</evidence>
<dbReference type="Gene3D" id="3.90.550.20">
    <property type="match status" value="1"/>
</dbReference>
<dbReference type="InterPro" id="IPR007577">
    <property type="entry name" value="GlycoTrfase_DXD_sugar-bd_CS"/>
</dbReference>
<feature type="region of interest" description="Disordered" evidence="2">
    <location>
        <begin position="22"/>
        <end position="53"/>
    </location>
</feature>
<dbReference type="Proteomes" id="UP000311382">
    <property type="component" value="Unassembled WGS sequence"/>
</dbReference>
<dbReference type="EMBL" id="SOZI01000006">
    <property type="protein sequence ID" value="TNY23977.1"/>
    <property type="molecule type" value="Genomic_DNA"/>
</dbReference>
<gene>
    <name evidence="3" type="ORF">DMC30DRAFT_239078</name>
</gene>
<evidence type="ECO:0000313" key="3">
    <source>
        <dbReference type="EMBL" id="TNY23977.1"/>
    </source>
</evidence>
<dbReference type="OrthoDB" id="409543at2759"/>
<dbReference type="PANTHER" id="PTHR31834">
    <property type="entry name" value="INITIATION-SPECIFIC ALPHA-1,6-MANNOSYLTRANSFERASE"/>
    <property type="match status" value="1"/>
</dbReference>
<dbReference type="GO" id="GO:0006487">
    <property type="term" value="P:protein N-linked glycosylation"/>
    <property type="evidence" value="ECO:0007669"/>
    <property type="project" value="TreeGrafter"/>
</dbReference>
<sequence>MPLLPLYMTPAVTMALEEKPLLPHSQVPPSSKASGAPPSIVVKPRRASTSGSLGRSLAARRRWLLAFAVYAVVGLPVKMPSGLRWPMPYTSAGGRVVYNALGEAFPMNRTFARLHFAPTDDDEDRPGSTALGPSADAAYHLYPPGAEPSLAEYVATLERFLRSHFPARDVDESDPSSLINAMRSFIPHSRNSRWPAGAIPRKVWQTAPDVKHFASREASTRTWLANDTRWKVERQDNDAADRWVRERFTLGREEMALNETKGIVAAWDRLAEPGVLRSDFWRYLVLAVEGGVYADTDVECLKPFEQWAYDASWEGKRPSGWQPPALIVGIETDVGNREDWKQYWPRPLQITQWTMASARGHPVLIDAVRRVVETALLPEEQQPRSVMERSGPGLWTDSVLSYLSVMYRRSWASFRGLDSDGWRFRAPLDIAQLLIPAWAQVLPHMERWGDVKVLSITGFSPGIGHMGAHDESHPAAMASHGFAGSWRKQRGADA</sequence>